<comment type="function">
    <text evidence="7">Required for invasion of epithelial cells, as well as for survival within host cells, escape from endocytic vesicles and subsequent actin-tail formation. Probably regulates the secretion of effectors BipB and BipC and their final integration into the target cell membrane.</text>
</comment>
<keyword evidence="5" id="KW-0843">Virulence</keyword>
<accession>A0A5E4ZTS5</accession>
<proteinExistence type="inferred from homology"/>
<evidence type="ECO:0000256" key="7">
    <source>
        <dbReference type="ARBA" id="ARBA00025541"/>
    </source>
</evidence>
<keyword evidence="6" id="KW-0175">Coiled coil</keyword>
<dbReference type="EMBL" id="CABPSQ010000002">
    <property type="protein sequence ID" value="VVE63655.1"/>
    <property type="molecule type" value="Genomic_DNA"/>
</dbReference>
<evidence type="ECO:0000256" key="6">
    <source>
        <dbReference type="ARBA" id="ARBA00023054"/>
    </source>
</evidence>
<evidence type="ECO:0000256" key="3">
    <source>
        <dbReference type="ARBA" id="ARBA00018825"/>
    </source>
</evidence>
<evidence type="ECO:0000256" key="2">
    <source>
        <dbReference type="ARBA" id="ARBA00007741"/>
    </source>
</evidence>
<dbReference type="SUPFAM" id="SSF140693">
    <property type="entry name" value="IpaD-like"/>
    <property type="match status" value="1"/>
</dbReference>
<sequence>MTESVSDRFVPWLMFQEASVIDPGVEGRKENNAPGQQSSDDLSPMASLLAGVVKSADRLGAALRSVDDSMSDLKQGRVLAAALDETLDDARIAALDLGSRLKGLAGSDIPVPDALKEQLVDRFTERPGAGKGNDPDGLGTKSADDAPKTDVNNNDAPENKEDDADDGKDKGDDDYVPPTDGQIWDKLVEVIGHMKEEFLKIFGDAAQKYLNFSKELADIISKLSGWIENKKDGKEVDLDVGKLNEALQALMDKYSLPSKNGVLWPKQKEGDGEAEGGSKADAEKWAKDLGLPEGSVVEQPKGSDNYVVVVDTGTIQSMIDSLPKGDNGIARMTTQQLEIWRTGFMGQESVVKTQVQGLSQRFATANATNENLVKLLSGAILAMSESNKGFFR</sequence>
<name>A0A5E4ZTS5_9BURK</name>
<feature type="region of interest" description="Disordered" evidence="8">
    <location>
        <begin position="23"/>
        <end position="43"/>
    </location>
</feature>
<dbReference type="OrthoDB" id="6507315at2"/>
<evidence type="ECO:0000256" key="1">
    <source>
        <dbReference type="ARBA" id="ARBA00004613"/>
    </source>
</evidence>
<dbReference type="Proteomes" id="UP000414136">
    <property type="component" value="Unassembled WGS sequence"/>
</dbReference>
<keyword evidence="4" id="KW-0964">Secreted</keyword>
<evidence type="ECO:0000256" key="5">
    <source>
        <dbReference type="ARBA" id="ARBA00023026"/>
    </source>
</evidence>
<evidence type="ECO:0000313" key="9">
    <source>
        <dbReference type="EMBL" id="VVE63655.1"/>
    </source>
</evidence>
<dbReference type="InterPro" id="IPR036708">
    <property type="entry name" value="BipD-like_sf"/>
</dbReference>
<evidence type="ECO:0000256" key="8">
    <source>
        <dbReference type="SAM" id="MobiDB-lite"/>
    </source>
</evidence>
<comment type="similarity">
    <text evidence="2">Belongs to the invasin protein D family.</text>
</comment>
<reference evidence="9 10" key="1">
    <citation type="submission" date="2019-08" db="EMBL/GenBank/DDBJ databases">
        <authorList>
            <person name="Peeters C."/>
        </authorList>
    </citation>
    <scope>NUCLEOTIDE SEQUENCE [LARGE SCALE GENOMIC DNA]</scope>
    <source>
        <strain evidence="9 10">LMG 31118</strain>
    </source>
</reference>
<feature type="region of interest" description="Disordered" evidence="8">
    <location>
        <begin position="125"/>
        <end position="180"/>
    </location>
</feature>
<protein>
    <recommendedName>
        <fullName evidence="3">Translocator protein BipD</fullName>
    </recommendedName>
</protein>
<dbReference type="Pfam" id="PF06511">
    <property type="entry name" value="T3SS_TC"/>
    <property type="match status" value="1"/>
</dbReference>
<organism evidence="9 10">
    <name type="scientific">Pandoraea captiosa</name>
    <dbReference type="NCBI Taxonomy" id="2508302"/>
    <lineage>
        <taxon>Bacteria</taxon>
        <taxon>Pseudomonadati</taxon>
        <taxon>Pseudomonadota</taxon>
        <taxon>Betaproteobacteria</taxon>
        <taxon>Burkholderiales</taxon>
        <taxon>Burkholderiaceae</taxon>
        <taxon>Pandoraea</taxon>
    </lineage>
</organism>
<dbReference type="Gene3D" id="1.20.1710.10">
    <property type="entry name" value="IpaD-like"/>
    <property type="match status" value="1"/>
</dbReference>
<dbReference type="AlphaFoldDB" id="A0A5E4ZTS5"/>
<dbReference type="GO" id="GO:0005576">
    <property type="term" value="C:extracellular region"/>
    <property type="evidence" value="ECO:0007669"/>
    <property type="project" value="UniProtKB-SubCell"/>
</dbReference>
<keyword evidence="10" id="KW-1185">Reference proteome</keyword>
<evidence type="ECO:0000256" key="4">
    <source>
        <dbReference type="ARBA" id="ARBA00022525"/>
    </source>
</evidence>
<gene>
    <name evidence="9" type="primary">sipD</name>
    <name evidence="9" type="ORF">PCA31118_01343</name>
</gene>
<dbReference type="RefSeq" id="WP_150624220.1">
    <property type="nucleotide sequence ID" value="NZ_CABPSQ010000002.1"/>
</dbReference>
<comment type="subcellular location">
    <subcellularLocation>
        <location evidence="1">Secreted</location>
    </subcellularLocation>
</comment>
<evidence type="ECO:0000313" key="10">
    <source>
        <dbReference type="Proteomes" id="UP000414136"/>
    </source>
</evidence>
<dbReference type="InterPro" id="IPR009483">
    <property type="entry name" value="IpaD/BipD/SipD"/>
</dbReference>